<keyword evidence="1" id="KW-1133">Transmembrane helix</keyword>
<accession>A0A1F8DYU5</accession>
<dbReference type="Proteomes" id="UP000177011">
    <property type="component" value="Unassembled WGS sequence"/>
</dbReference>
<name>A0A1F8DYU5_9BACT</name>
<feature type="transmembrane region" description="Helical" evidence="1">
    <location>
        <begin position="150"/>
        <end position="169"/>
    </location>
</feature>
<sequence length="170" mass="18695">MLLICQHPQGGYAMNPFELPWLPKAVLSLAFVIPAWLALGFFEKNFAVRGEVQLVWYFLAAALGSALLITFTSPTTKLIPSLNLVCVFLIIGFSLSTGANALLFSAMPDAPNPGIPQAIQGSSVVFVFFISWILGKYIPYYFKPVTLDPYQFFGIFLSIVGITIVIVRAR</sequence>
<evidence type="ECO:0000256" key="1">
    <source>
        <dbReference type="SAM" id="Phobius"/>
    </source>
</evidence>
<organism evidence="2 3">
    <name type="scientific">Candidatus Wolfebacteria bacterium RIFCSPLOWO2_01_FULL_47_17b</name>
    <dbReference type="NCBI Taxonomy" id="1802558"/>
    <lineage>
        <taxon>Bacteria</taxon>
        <taxon>Candidatus Wolfeibacteriota</taxon>
    </lineage>
</organism>
<feature type="transmembrane region" description="Helical" evidence="1">
    <location>
        <begin position="78"/>
        <end position="106"/>
    </location>
</feature>
<reference evidence="2 3" key="1">
    <citation type="journal article" date="2016" name="Nat. Commun.">
        <title>Thousands of microbial genomes shed light on interconnected biogeochemical processes in an aquifer system.</title>
        <authorList>
            <person name="Anantharaman K."/>
            <person name="Brown C.T."/>
            <person name="Hug L.A."/>
            <person name="Sharon I."/>
            <person name="Castelle C.J."/>
            <person name="Probst A.J."/>
            <person name="Thomas B.C."/>
            <person name="Singh A."/>
            <person name="Wilkins M.J."/>
            <person name="Karaoz U."/>
            <person name="Brodie E.L."/>
            <person name="Williams K.H."/>
            <person name="Hubbard S.S."/>
            <person name="Banfield J.F."/>
        </authorList>
    </citation>
    <scope>NUCLEOTIDE SEQUENCE [LARGE SCALE GENOMIC DNA]</scope>
</reference>
<comment type="caution">
    <text evidence="2">The sequence shown here is derived from an EMBL/GenBank/DDBJ whole genome shotgun (WGS) entry which is preliminary data.</text>
</comment>
<feature type="transmembrane region" description="Helical" evidence="1">
    <location>
        <begin position="118"/>
        <end position="138"/>
    </location>
</feature>
<proteinExistence type="predicted"/>
<dbReference type="EMBL" id="MGIS01000008">
    <property type="protein sequence ID" value="OGM93676.1"/>
    <property type="molecule type" value="Genomic_DNA"/>
</dbReference>
<evidence type="ECO:0000313" key="2">
    <source>
        <dbReference type="EMBL" id="OGM93676.1"/>
    </source>
</evidence>
<gene>
    <name evidence="2" type="ORF">A2935_01485</name>
</gene>
<evidence type="ECO:0000313" key="3">
    <source>
        <dbReference type="Proteomes" id="UP000177011"/>
    </source>
</evidence>
<keyword evidence="1" id="KW-0812">Transmembrane</keyword>
<keyword evidence="1" id="KW-0472">Membrane</keyword>
<feature type="transmembrane region" description="Helical" evidence="1">
    <location>
        <begin position="21"/>
        <end position="42"/>
    </location>
</feature>
<dbReference type="AlphaFoldDB" id="A0A1F8DYU5"/>
<protein>
    <recommendedName>
        <fullName evidence="4">EamA domain-containing protein</fullName>
    </recommendedName>
</protein>
<evidence type="ECO:0008006" key="4">
    <source>
        <dbReference type="Google" id="ProtNLM"/>
    </source>
</evidence>
<feature type="transmembrane region" description="Helical" evidence="1">
    <location>
        <begin position="54"/>
        <end position="72"/>
    </location>
</feature>